<gene>
    <name evidence="2" type="ORF">MRATA1EN1_LOCUS24574</name>
    <name evidence="3" type="ORF">MRATA1EN1_LOCUS24623</name>
    <name evidence="4" type="ORF">MRATA1EN1_LOCUS24626</name>
</gene>
<name>A0ABN8ZRW2_RANTA</name>
<reference evidence="3 5" key="1">
    <citation type="submission" date="2023-04" db="EMBL/GenBank/DDBJ databases">
        <authorList>
            <consortium name="ELIXIR-Norway"/>
        </authorList>
    </citation>
    <scope>NUCLEOTIDE SEQUENCE [LARGE SCALE GENOMIC DNA]</scope>
</reference>
<dbReference type="EMBL" id="OX459941">
    <property type="protein sequence ID" value="CAI9175661.1"/>
    <property type="molecule type" value="Genomic_DNA"/>
</dbReference>
<keyword evidence="5" id="KW-1185">Reference proteome</keyword>
<evidence type="ECO:0000313" key="5">
    <source>
        <dbReference type="Proteomes" id="UP001176941"/>
    </source>
</evidence>
<evidence type="ECO:0000313" key="3">
    <source>
        <dbReference type="EMBL" id="CAI9175661.1"/>
    </source>
</evidence>
<dbReference type="Proteomes" id="UP001176941">
    <property type="component" value="Chromosome 5"/>
</dbReference>
<proteinExistence type="predicted"/>
<feature type="compositionally biased region" description="Low complexity" evidence="1">
    <location>
        <begin position="146"/>
        <end position="156"/>
    </location>
</feature>
<feature type="compositionally biased region" description="Pro residues" evidence="1">
    <location>
        <begin position="16"/>
        <end position="33"/>
    </location>
</feature>
<evidence type="ECO:0000313" key="2">
    <source>
        <dbReference type="EMBL" id="CAI9175612.1"/>
    </source>
</evidence>
<evidence type="ECO:0000313" key="4">
    <source>
        <dbReference type="EMBL" id="CAI9175664.1"/>
    </source>
</evidence>
<feature type="compositionally biased region" description="Low complexity" evidence="1">
    <location>
        <begin position="163"/>
        <end position="180"/>
    </location>
</feature>
<feature type="compositionally biased region" description="Low complexity" evidence="1">
    <location>
        <begin position="117"/>
        <end position="134"/>
    </location>
</feature>
<organism evidence="3 5">
    <name type="scientific">Rangifer tarandus platyrhynchus</name>
    <name type="common">Svalbard reindeer</name>
    <dbReference type="NCBI Taxonomy" id="3082113"/>
    <lineage>
        <taxon>Eukaryota</taxon>
        <taxon>Metazoa</taxon>
        <taxon>Chordata</taxon>
        <taxon>Craniata</taxon>
        <taxon>Vertebrata</taxon>
        <taxon>Euteleostomi</taxon>
        <taxon>Mammalia</taxon>
        <taxon>Eutheria</taxon>
        <taxon>Laurasiatheria</taxon>
        <taxon>Artiodactyla</taxon>
        <taxon>Ruminantia</taxon>
        <taxon>Pecora</taxon>
        <taxon>Cervidae</taxon>
        <taxon>Odocoileinae</taxon>
        <taxon>Rangifer</taxon>
    </lineage>
</organism>
<feature type="region of interest" description="Disordered" evidence="1">
    <location>
        <begin position="1"/>
        <end position="202"/>
    </location>
</feature>
<sequence length="202" mass="20703">MPETSAFLFESNCPGFPTPKPHLPQPGAFPAPRPRPRPPSRAHGTPPLPRPRPLHPSCGPAALAFAPYSEPPFPIEPPLTDCTPLPRHRGASRPSEPTGAVSVNQSILPSRPRPRPRGSLPPLLLTVPSPGPSSRAPFAPSPTTDSSPVSGWLSGSSGAGCKSRSGSGAACSTAAAQHSGHSAPAPPRLGPPTHGRRPGPAP</sequence>
<evidence type="ECO:0000256" key="1">
    <source>
        <dbReference type="SAM" id="MobiDB-lite"/>
    </source>
</evidence>
<dbReference type="EMBL" id="OX459941">
    <property type="protein sequence ID" value="CAI9175664.1"/>
    <property type="molecule type" value="Genomic_DNA"/>
</dbReference>
<protein>
    <submittedName>
        <fullName evidence="3">Uncharacterized protein</fullName>
    </submittedName>
</protein>
<accession>A0ABN8ZRW2</accession>
<dbReference type="EMBL" id="OX459941">
    <property type="protein sequence ID" value="CAI9175612.1"/>
    <property type="molecule type" value="Genomic_DNA"/>
</dbReference>